<name>F4LQH0_TREBD</name>
<gene>
    <name evidence="6" type="ordered locus">Trebr_1757</name>
</gene>
<dbReference type="PANTHER" id="PTHR30265">
    <property type="entry name" value="RHO-INTERACTING TRANSCRIPTION TERMINATION FACTOR NUSG"/>
    <property type="match status" value="1"/>
</dbReference>
<dbReference type="InterPro" id="IPR043425">
    <property type="entry name" value="NusG-like"/>
</dbReference>
<dbReference type="GO" id="GO:0031564">
    <property type="term" value="P:transcription antitermination"/>
    <property type="evidence" value="ECO:0007669"/>
    <property type="project" value="UniProtKB-KW"/>
</dbReference>
<reference evidence="7" key="1">
    <citation type="submission" date="2011-04" db="EMBL/GenBank/DDBJ databases">
        <title>The complete genome of Treponema brennaborense DSM 12168.</title>
        <authorList>
            <person name="Lucas S."/>
            <person name="Han J."/>
            <person name="Lapidus A."/>
            <person name="Bruce D."/>
            <person name="Goodwin L."/>
            <person name="Pitluck S."/>
            <person name="Peters L."/>
            <person name="Kyrpides N."/>
            <person name="Mavromatis K."/>
            <person name="Ivanova N."/>
            <person name="Mikhailova N."/>
            <person name="Pagani I."/>
            <person name="Teshima H."/>
            <person name="Detter J.C."/>
            <person name="Tapia R."/>
            <person name="Han C."/>
            <person name="Land M."/>
            <person name="Hauser L."/>
            <person name="Markowitz V."/>
            <person name="Cheng J.-F."/>
            <person name="Hugenholtz P."/>
            <person name="Woyke T."/>
            <person name="Wu D."/>
            <person name="Gronow S."/>
            <person name="Wellnitz S."/>
            <person name="Brambilla E."/>
            <person name="Klenk H.-P."/>
            <person name="Eisen J.A."/>
        </authorList>
    </citation>
    <scope>NUCLEOTIDE SEQUENCE [LARGE SCALE GENOMIC DNA]</scope>
    <source>
        <strain evidence="7">DSM 12168 / CIP 105900 / DD5/3</strain>
    </source>
</reference>
<dbReference type="HOGENOM" id="CLU_067287_2_2_12"/>
<keyword evidence="7" id="KW-1185">Reference proteome</keyword>
<dbReference type="InterPro" id="IPR036735">
    <property type="entry name" value="NGN_dom_sf"/>
</dbReference>
<accession>F4LQH0</accession>
<keyword evidence="1" id="KW-0889">Transcription antitermination</keyword>
<feature type="domain" description="KOW" evidence="5">
    <location>
        <begin position="152"/>
        <end position="179"/>
    </location>
</feature>
<protein>
    <submittedName>
        <fullName evidence="6">NGN domain-containing protein</fullName>
    </submittedName>
</protein>
<dbReference type="InterPro" id="IPR005824">
    <property type="entry name" value="KOW"/>
</dbReference>
<dbReference type="NCBIfam" id="NF033641">
    <property type="entry name" value="antiterm_LoaP"/>
    <property type="match status" value="1"/>
</dbReference>
<dbReference type="eggNOG" id="COG0250">
    <property type="taxonomic scope" value="Bacteria"/>
</dbReference>
<dbReference type="InterPro" id="IPR014722">
    <property type="entry name" value="Rib_uL2_dom2"/>
</dbReference>
<dbReference type="EMBL" id="CP002696">
    <property type="protein sequence ID" value="AEE17179.1"/>
    <property type="molecule type" value="Genomic_DNA"/>
</dbReference>
<dbReference type="InterPro" id="IPR006645">
    <property type="entry name" value="NGN-like_dom"/>
</dbReference>
<evidence type="ECO:0000313" key="7">
    <source>
        <dbReference type="Proteomes" id="UP000006546"/>
    </source>
</evidence>
<dbReference type="CDD" id="cd08000">
    <property type="entry name" value="NGN"/>
    <property type="match status" value="1"/>
</dbReference>
<dbReference type="AlphaFoldDB" id="F4LQH0"/>
<dbReference type="STRING" id="906968.Trebr_1757"/>
<feature type="domain" description="NusG-like N-terminal" evidence="4">
    <location>
        <begin position="34"/>
        <end position="140"/>
    </location>
</feature>
<dbReference type="SUPFAM" id="SSF50104">
    <property type="entry name" value="Translation proteins SH3-like domain"/>
    <property type="match status" value="1"/>
</dbReference>
<evidence type="ECO:0000313" key="6">
    <source>
        <dbReference type="EMBL" id="AEE17179.1"/>
    </source>
</evidence>
<organism evidence="6 7">
    <name type="scientific">Treponema brennaborense (strain DSM 12168 / CIP 105900 / DD5/3)</name>
    <dbReference type="NCBI Taxonomy" id="906968"/>
    <lineage>
        <taxon>Bacteria</taxon>
        <taxon>Pseudomonadati</taxon>
        <taxon>Spirochaetota</taxon>
        <taxon>Spirochaetia</taxon>
        <taxon>Spirochaetales</taxon>
        <taxon>Treponemataceae</taxon>
        <taxon>Treponema</taxon>
    </lineage>
</organism>
<dbReference type="GO" id="GO:0006354">
    <property type="term" value="P:DNA-templated transcription elongation"/>
    <property type="evidence" value="ECO:0007669"/>
    <property type="project" value="InterPro"/>
</dbReference>
<dbReference type="InterPro" id="IPR008991">
    <property type="entry name" value="Translation_prot_SH3-like_sf"/>
</dbReference>
<dbReference type="SMART" id="SM00739">
    <property type="entry name" value="KOW"/>
    <property type="match status" value="1"/>
</dbReference>
<dbReference type="KEGG" id="tbe:Trebr_1757"/>
<dbReference type="PANTHER" id="PTHR30265:SF4">
    <property type="entry name" value="KOW MOTIF FAMILY PROTEIN, EXPRESSED"/>
    <property type="match status" value="1"/>
</dbReference>
<dbReference type="SUPFAM" id="SSF82679">
    <property type="entry name" value="N-utilization substance G protein NusG, N-terminal domain"/>
    <property type="match status" value="1"/>
</dbReference>
<dbReference type="InterPro" id="IPR047663">
    <property type="entry name" value="Transcription_antiterm_LoaP"/>
</dbReference>
<dbReference type="Pfam" id="PF02357">
    <property type="entry name" value="NusG"/>
    <property type="match status" value="1"/>
</dbReference>
<proteinExistence type="predicted"/>
<evidence type="ECO:0000256" key="2">
    <source>
        <dbReference type="ARBA" id="ARBA00023015"/>
    </source>
</evidence>
<evidence type="ECO:0000259" key="5">
    <source>
        <dbReference type="SMART" id="SM00739"/>
    </source>
</evidence>
<sequence length="218" mass="24911">MYRLFLSGGLAIYPDKSAYICVEESPVLCYYYIDMNYYAVQVRTLKEEAYIASISRQLEDTEIKIQFLFPKRRLIIRRQGEQVNELMPLFPGYVFIETEKLSTELYNVARSAKYFSRFLPNNQNICSLSGKDLAVLKHFIGFGAVAESSKVYFDENDRIVVTSGPLHGLEGSIVKVDRRKHRAKVKLDFANECFLLDLAFDIIGKNTVSDGGCHDSTE</sequence>
<keyword evidence="3" id="KW-0804">Transcription</keyword>
<dbReference type="Gene3D" id="3.30.70.940">
    <property type="entry name" value="NusG, N-terminal domain"/>
    <property type="match status" value="1"/>
</dbReference>
<dbReference type="Gene3D" id="2.30.30.30">
    <property type="match status" value="1"/>
</dbReference>
<evidence type="ECO:0000259" key="4">
    <source>
        <dbReference type="SMART" id="SM00738"/>
    </source>
</evidence>
<evidence type="ECO:0000256" key="1">
    <source>
        <dbReference type="ARBA" id="ARBA00022814"/>
    </source>
</evidence>
<evidence type="ECO:0000256" key="3">
    <source>
        <dbReference type="ARBA" id="ARBA00023163"/>
    </source>
</evidence>
<dbReference type="SMART" id="SM00738">
    <property type="entry name" value="NGN"/>
    <property type="match status" value="1"/>
</dbReference>
<dbReference type="Proteomes" id="UP000006546">
    <property type="component" value="Chromosome"/>
</dbReference>
<keyword evidence="2" id="KW-0805">Transcription regulation</keyword>